<dbReference type="AlphaFoldDB" id="R8BCF8"/>
<feature type="compositionally biased region" description="Polar residues" evidence="1">
    <location>
        <begin position="49"/>
        <end position="60"/>
    </location>
</feature>
<reference evidence="3" key="1">
    <citation type="journal article" date="2013" name="Genome Announc.">
        <title>Draft genome sequence of the ascomycete Phaeoacremonium aleophilum strain UCR-PA7, a causal agent of the esca disease complex in grapevines.</title>
        <authorList>
            <person name="Blanco-Ulate B."/>
            <person name="Rolshausen P."/>
            <person name="Cantu D."/>
        </authorList>
    </citation>
    <scope>NUCLEOTIDE SEQUENCE [LARGE SCALE GENOMIC DNA]</scope>
    <source>
        <strain evidence="3">UCR-PA7</strain>
    </source>
</reference>
<dbReference type="GeneID" id="19328299"/>
<evidence type="ECO:0000313" key="2">
    <source>
        <dbReference type="EMBL" id="EON96982.1"/>
    </source>
</evidence>
<evidence type="ECO:0000256" key="1">
    <source>
        <dbReference type="SAM" id="MobiDB-lite"/>
    </source>
</evidence>
<organism evidence="2 3">
    <name type="scientific">Phaeoacremonium minimum (strain UCR-PA7)</name>
    <name type="common">Esca disease fungus</name>
    <name type="synonym">Togninia minima</name>
    <dbReference type="NCBI Taxonomy" id="1286976"/>
    <lineage>
        <taxon>Eukaryota</taxon>
        <taxon>Fungi</taxon>
        <taxon>Dikarya</taxon>
        <taxon>Ascomycota</taxon>
        <taxon>Pezizomycotina</taxon>
        <taxon>Sordariomycetes</taxon>
        <taxon>Sordariomycetidae</taxon>
        <taxon>Togniniales</taxon>
        <taxon>Togniniaceae</taxon>
        <taxon>Phaeoacremonium</taxon>
    </lineage>
</organism>
<accession>R8BCF8</accession>
<dbReference type="HOGENOM" id="CLU_032233_1_0_1"/>
<proteinExistence type="predicted"/>
<gene>
    <name evidence="2" type="ORF">UCRPA7_7531</name>
</gene>
<feature type="region of interest" description="Disordered" evidence="1">
    <location>
        <begin position="93"/>
        <end position="114"/>
    </location>
</feature>
<dbReference type="RefSeq" id="XP_007918251.1">
    <property type="nucleotide sequence ID" value="XM_007920060.1"/>
</dbReference>
<dbReference type="eggNOG" id="ENOG502SVPQ">
    <property type="taxonomic scope" value="Eukaryota"/>
</dbReference>
<dbReference type="Proteomes" id="UP000014074">
    <property type="component" value="Unassembled WGS sequence"/>
</dbReference>
<dbReference type="KEGG" id="tmn:UCRPA7_7531"/>
<sequence>MTQVREVAEDDDMTAPPRPEKVPTQPSRRNTHDNLMDTTNRLQKHHSENNNPFKKAATSQDDMDVLRRPSDKVSEGTELRLYRQIEELREQLRAEQQKTKAAEHQRTGDEESMKSGFEELVNNNELLVKTVDKLEKESKRLKEELEDARTHIFALQPYRKDLTPEEVGRDYDDLVNSVSDWVDKLMSPALDDEDAPAELTRIARKSPGEISWLKRNMQKHGDLVQGSMFAETDIDIGIAIIMRYLYDNIFQKILYDTVSSQVNVLTFVEGSMQTNVEPKRDLFAIRTWSAEAYNAILCSPQFRQERERRMRNLTLELAGGFRVFHRDDDWNSFCVNFQDSCIKPAMKLYEKLLVSTHHFYLDINPYIILSNGQLEQSIQFLDELPNLACENILQARKKFNLAKLDPKPTKKDLYENLTNVVTTVPALYMRQVGRGDTIREPTIVRKQQMLVAWGPPEKKEKFMHNDEGLMNIILFTRTKDREKERGVEASVWQAPWKLG</sequence>
<keyword evidence="3" id="KW-1185">Reference proteome</keyword>
<dbReference type="EMBL" id="KB933306">
    <property type="protein sequence ID" value="EON96982.1"/>
    <property type="molecule type" value="Genomic_DNA"/>
</dbReference>
<feature type="region of interest" description="Disordered" evidence="1">
    <location>
        <begin position="1"/>
        <end position="72"/>
    </location>
</feature>
<name>R8BCF8_PHAM7</name>
<dbReference type="OrthoDB" id="4755094at2759"/>
<evidence type="ECO:0000313" key="3">
    <source>
        <dbReference type="Proteomes" id="UP000014074"/>
    </source>
</evidence>
<protein>
    <submittedName>
        <fullName evidence="2">Uncharacterized protein</fullName>
    </submittedName>
</protein>